<dbReference type="InterPro" id="IPR001054">
    <property type="entry name" value="A/G_cyclase"/>
</dbReference>
<evidence type="ECO:0000313" key="3">
    <source>
        <dbReference type="EMBL" id="KJL37235.1"/>
    </source>
</evidence>
<dbReference type="AlphaFoldDB" id="A0A0F0LYA0"/>
<dbReference type="STRING" id="400772.RR49_01123"/>
<protein>
    <submittedName>
        <fullName evidence="3">Adenylate and Guanylate cyclase catalytic domain protein</fullName>
    </submittedName>
    <submittedName>
        <fullName evidence="2">Adenylate/guanylate cyclase domain-containing protein</fullName>
    </submittedName>
</protein>
<comment type="caution">
    <text evidence="3">The sequence shown here is derived from an EMBL/GenBank/DDBJ whole genome shotgun (WGS) entry which is preliminary data.</text>
</comment>
<reference evidence="3 4" key="1">
    <citation type="submission" date="2015-02" db="EMBL/GenBank/DDBJ databases">
        <title>Draft genome sequences of ten Microbacterium spp. with emphasis on heavy metal contaminated environments.</title>
        <authorList>
            <person name="Corretto E."/>
        </authorList>
    </citation>
    <scope>NUCLEOTIDE SEQUENCE [LARGE SCALE GENOMIC DNA]</scope>
    <source>
        <strain evidence="3 4">DSM 18659</strain>
    </source>
</reference>
<dbReference type="Pfam" id="PF00211">
    <property type="entry name" value="Guanylate_cyc"/>
    <property type="match status" value="1"/>
</dbReference>
<dbReference type="EMBL" id="DMNG01000141">
    <property type="protein sequence ID" value="HAN24560.1"/>
    <property type="molecule type" value="Genomic_DNA"/>
</dbReference>
<evidence type="ECO:0000313" key="4">
    <source>
        <dbReference type="Proteomes" id="UP000033451"/>
    </source>
</evidence>
<dbReference type="SUPFAM" id="SSF55073">
    <property type="entry name" value="Nucleotide cyclase"/>
    <property type="match status" value="1"/>
</dbReference>
<dbReference type="GO" id="GO:0035556">
    <property type="term" value="P:intracellular signal transduction"/>
    <property type="evidence" value="ECO:0007669"/>
    <property type="project" value="InterPro"/>
</dbReference>
<gene>
    <name evidence="2" type="ORF">DCP95_08315</name>
    <name evidence="3" type="ORF">RR49_01123</name>
</gene>
<proteinExistence type="predicted"/>
<dbReference type="PATRIC" id="fig|400772.4.peg.1146"/>
<dbReference type="InterPro" id="IPR029787">
    <property type="entry name" value="Nucleotide_cyclase"/>
</dbReference>
<evidence type="ECO:0000313" key="2">
    <source>
        <dbReference type="EMBL" id="HAN24560.1"/>
    </source>
</evidence>
<dbReference type="OrthoDB" id="8776790at2"/>
<organism evidence="3 4">
    <name type="scientific">Microbacterium ginsengisoli</name>
    <dbReference type="NCBI Taxonomy" id="400772"/>
    <lineage>
        <taxon>Bacteria</taxon>
        <taxon>Bacillati</taxon>
        <taxon>Actinomycetota</taxon>
        <taxon>Actinomycetes</taxon>
        <taxon>Micrococcales</taxon>
        <taxon>Microbacteriaceae</taxon>
        <taxon>Microbacterium</taxon>
    </lineage>
</organism>
<feature type="domain" description="Guanylate cyclase" evidence="1">
    <location>
        <begin position="51"/>
        <end position="184"/>
    </location>
</feature>
<reference evidence="2 5" key="2">
    <citation type="journal article" date="2018" name="Nat. Biotechnol.">
        <title>A standardized bacterial taxonomy based on genome phylogeny substantially revises the tree of life.</title>
        <authorList>
            <person name="Parks D.H."/>
            <person name="Chuvochina M."/>
            <person name="Waite D.W."/>
            <person name="Rinke C."/>
            <person name="Skarshewski A."/>
            <person name="Chaumeil P.A."/>
            <person name="Hugenholtz P."/>
        </authorList>
    </citation>
    <scope>NUCLEOTIDE SEQUENCE [LARGE SCALE GENOMIC DNA]</scope>
    <source>
        <strain evidence="2">UBA9152</strain>
    </source>
</reference>
<dbReference type="RefSeq" id="WP_045247077.1">
    <property type="nucleotide sequence ID" value="NZ_JYIY01000068.1"/>
</dbReference>
<dbReference type="EMBL" id="JYIY01000068">
    <property type="protein sequence ID" value="KJL37235.1"/>
    <property type="molecule type" value="Genomic_DNA"/>
</dbReference>
<dbReference type="PROSITE" id="PS50125">
    <property type="entry name" value="GUANYLATE_CYCLASE_2"/>
    <property type="match status" value="1"/>
</dbReference>
<dbReference type="GO" id="GO:0009190">
    <property type="term" value="P:cyclic nucleotide biosynthetic process"/>
    <property type="evidence" value="ECO:0007669"/>
    <property type="project" value="InterPro"/>
</dbReference>
<evidence type="ECO:0000259" key="1">
    <source>
        <dbReference type="PROSITE" id="PS50125"/>
    </source>
</evidence>
<accession>A0A0F0LYA0</accession>
<name>A0A0F0LYA0_9MICO</name>
<dbReference type="Gene3D" id="3.30.70.1230">
    <property type="entry name" value="Nucleotide cyclase"/>
    <property type="match status" value="1"/>
</dbReference>
<sequence>MEAKYKAYDHVAGRNRIRGILNQSDLDYQEKDSLPPRTDLTFSNGFYANCSALFVDIRKSSELPQKHKRPTLARLYRAFVSEMVAVFASDVDCREINIVGDCVWGVFNTPYKTDIDGVFSNAAVANSMVNILNKELTRKGITNIEVGFGMSWGRALMIKVGYEGSGMNDALYMGDVVNAAAKLAANGNKTWSDRTLMVSDVFHSNMNDHNKSLLAWNSARNCWHGNVISTDIEEWTTEQYES</sequence>
<evidence type="ECO:0000313" key="5">
    <source>
        <dbReference type="Proteomes" id="UP000257479"/>
    </source>
</evidence>
<dbReference type="GO" id="GO:0004016">
    <property type="term" value="F:adenylate cyclase activity"/>
    <property type="evidence" value="ECO:0007669"/>
    <property type="project" value="UniProtKB-ARBA"/>
</dbReference>
<keyword evidence="4" id="KW-1185">Reference proteome</keyword>
<dbReference type="Proteomes" id="UP000033451">
    <property type="component" value="Unassembled WGS sequence"/>
</dbReference>
<dbReference type="Proteomes" id="UP000257479">
    <property type="component" value="Unassembled WGS sequence"/>
</dbReference>